<organism evidence="1 2">
    <name type="scientific">Batrachochytrium dendrobatidis (strain JEL423)</name>
    <dbReference type="NCBI Taxonomy" id="403673"/>
    <lineage>
        <taxon>Eukaryota</taxon>
        <taxon>Fungi</taxon>
        <taxon>Fungi incertae sedis</taxon>
        <taxon>Chytridiomycota</taxon>
        <taxon>Chytridiomycota incertae sedis</taxon>
        <taxon>Chytridiomycetes</taxon>
        <taxon>Rhizophydiales</taxon>
        <taxon>Rhizophydiales incertae sedis</taxon>
        <taxon>Batrachochytrium</taxon>
    </lineage>
</organism>
<dbReference type="VEuPathDB" id="FungiDB:BDEG_21329"/>
<evidence type="ECO:0000313" key="2">
    <source>
        <dbReference type="Proteomes" id="UP000077115"/>
    </source>
</evidence>
<dbReference type="EMBL" id="DS022300">
    <property type="protein sequence ID" value="OAJ37287.1"/>
    <property type="molecule type" value="Genomic_DNA"/>
</dbReference>
<dbReference type="AlphaFoldDB" id="A0A177WAZ9"/>
<name>A0A177WAZ9_BATDL</name>
<reference evidence="1 2" key="1">
    <citation type="submission" date="2006-10" db="EMBL/GenBank/DDBJ databases">
        <title>The Genome Sequence of Batrachochytrium dendrobatidis JEL423.</title>
        <authorList>
            <consortium name="The Broad Institute Genome Sequencing Platform"/>
            <person name="Birren B."/>
            <person name="Lander E."/>
            <person name="Galagan J."/>
            <person name="Cuomo C."/>
            <person name="Devon K."/>
            <person name="Jaffe D."/>
            <person name="Butler J."/>
            <person name="Alvarez P."/>
            <person name="Gnerre S."/>
            <person name="Grabherr M."/>
            <person name="Kleber M."/>
            <person name="Mauceli E."/>
            <person name="Brockman W."/>
            <person name="Young S."/>
            <person name="LaButti K."/>
            <person name="Sykes S."/>
            <person name="DeCaprio D."/>
            <person name="Crawford M."/>
            <person name="Koehrsen M."/>
            <person name="Engels R."/>
            <person name="Montgomery P."/>
            <person name="Pearson M."/>
            <person name="Howarth C."/>
            <person name="Larson L."/>
            <person name="White J."/>
            <person name="O'Leary S."/>
            <person name="Kodira C."/>
            <person name="Zeng Q."/>
            <person name="Yandava C."/>
            <person name="Alvarado L."/>
            <person name="Longcore J."/>
            <person name="James T."/>
        </authorList>
    </citation>
    <scope>NUCLEOTIDE SEQUENCE [LARGE SCALE GENOMIC DNA]</scope>
    <source>
        <strain evidence="1 2">JEL423</strain>
    </source>
</reference>
<accession>A0A177WAZ9</accession>
<evidence type="ECO:0000313" key="1">
    <source>
        <dbReference type="EMBL" id="OAJ37287.1"/>
    </source>
</evidence>
<sequence length="133" mass="15333">MVECVGVDIVKSSPTRSSAYMTITRMTAKHIRIQKLIVSWWFARIEHNQHAIGIQQPDYIPVAWCDTVVRAIQHPDICSVEHDESVVRVASYQLVIRNQSVVTTETEYVAFDYTKTCLTLFHPSCKYTRCQLE</sequence>
<reference evidence="1 2" key="2">
    <citation type="submission" date="2016-05" db="EMBL/GenBank/DDBJ databases">
        <title>Lineage-specific infection strategies underlie the spectrum of fungal disease in amphibians.</title>
        <authorList>
            <person name="Cuomo C.A."/>
            <person name="Farrer R.A."/>
            <person name="James T."/>
            <person name="Longcore J."/>
            <person name="Birren B."/>
        </authorList>
    </citation>
    <scope>NUCLEOTIDE SEQUENCE [LARGE SCALE GENOMIC DNA]</scope>
    <source>
        <strain evidence="1 2">JEL423</strain>
    </source>
</reference>
<protein>
    <submittedName>
        <fullName evidence="1">Uncharacterized protein</fullName>
    </submittedName>
</protein>
<proteinExistence type="predicted"/>
<dbReference type="Proteomes" id="UP000077115">
    <property type="component" value="Unassembled WGS sequence"/>
</dbReference>
<gene>
    <name evidence="1" type="ORF">BDEG_21329</name>
</gene>